<evidence type="ECO:0000313" key="1">
    <source>
        <dbReference type="EMBL" id="SUZ92765.1"/>
    </source>
</evidence>
<dbReference type="EMBL" id="UINC01002088">
    <property type="protein sequence ID" value="SUZ92765.1"/>
    <property type="molecule type" value="Genomic_DNA"/>
</dbReference>
<proteinExistence type="predicted"/>
<organism evidence="1">
    <name type="scientific">marine metagenome</name>
    <dbReference type="NCBI Taxonomy" id="408172"/>
    <lineage>
        <taxon>unclassified sequences</taxon>
        <taxon>metagenomes</taxon>
        <taxon>ecological metagenomes</taxon>
    </lineage>
</organism>
<sequence length="81" mass="9389">MLLAKDEQDGLELLSTVPTGFDFTYCQEWGLTINDAVMARVILDLRRKAYGTWENQLEKIYDDGIDSWKATIKITKDKYPK</sequence>
<protein>
    <submittedName>
        <fullName evidence="1">Uncharacterized protein</fullName>
    </submittedName>
</protein>
<accession>A0A381RLN9</accession>
<reference evidence="1" key="1">
    <citation type="submission" date="2018-05" db="EMBL/GenBank/DDBJ databases">
        <authorList>
            <person name="Lanie J.A."/>
            <person name="Ng W.-L."/>
            <person name="Kazmierczak K.M."/>
            <person name="Andrzejewski T.M."/>
            <person name="Davidsen T.M."/>
            <person name="Wayne K.J."/>
            <person name="Tettelin H."/>
            <person name="Glass J.I."/>
            <person name="Rusch D."/>
            <person name="Podicherti R."/>
            <person name="Tsui H.-C.T."/>
            <person name="Winkler M.E."/>
        </authorList>
    </citation>
    <scope>NUCLEOTIDE SEQUENCE</scope>
</reference>
<dbReference type="AlphaFoldDB" id="A0A381RLN9"/>
<name>A0A381RLN9_9ZZZZ</name>
<gene>
    <name evidence="1" type="ORF">METZ01_LOCUS45619</name>
</gene>